<gene>
    <name evidence="1" type="ORF">D641_0100510</name>
</gene>
<dbReference type="EMBL" id="AORC01000002">
    <property type="protein sequence ID" value="EYT50992.1"/>
    <property type="molecule type" value="Genomic_DNA"/>
</dbReference>
<keyword evidence="2" id="KW-1185">Reference proteome</keyword>
<name>A0A022L0P6_9MICO</name>
<accession>A0A022L0P6</accession>
<dbReference type="Pfam" id="PF11756">
    <property type="entry name" value="YgbA_NO"/>
    <property type="match status" value="1"/>
</dbReference>
<dbReference type="STRING" id="1249481.D641_0100510"/>
<evidence type="ECO:0008006" key="3">
    <source>
        <dbReference type="Google" id="ProtNLM"/>
    </source>
</evidence>
<reference evidence="1 2" key="1">
    <citation type="journal article" date="2013" name="Genome Announc.">
        <title>Draft genome sequence of an Actinobacterium, Brachybacterium muris strain UCD-AY4.</title>
        <authorList>
            <person name="Lo J.R."/>
            <person name="Lang J.M."/>
            <person name="Darling A.E."/>
            <person name="Eisen J.A."/>
            <person name="Coil D.A."/>
        </authorList>
    </citation>
    <scope>NUCLEOTIDE SEQUENCE [LARGE SCALE GENOMIC DNA]</scope>
    <source>
        <strain evidence="1 2">UCD-AY4</strain>
    </source>
</reference>
<proteinExistence type="predicted"/>
<dbReference type="InterPro" id="IPR020483">
    <property type="entry name" value="Uncharacterised_YgbA"/>
</dbReference>
<dbReference type="Proteomes" id="UP000019754">
    <property type="component" value="Unassembled WGS sequence"/>
</dbReference>
<evidence type="ECO:0000313" key="2">
    <source>
        <dbReference type="Proteomes" id="UP000019754"/>
    </source>
</evidence>
<dbReference type="HOGENOM" id="CLU_138593_0_0_11"/>
<dbReference type="AlphaFoldDB" id="A0A022L0P6"/>
<protein>
    <recommendedName>
        <fullName evidence="3">Nitrous oxide-stimulated promoter</fullName>
    </recommendedName>
</protein>
<organism evidence="1 2">
    <name type="scientific">Brachybacterium muris UCD-AY4</name>
    <dbReference type="NCBI Taxonomy" id="1249481"/>
    <lineage>
        <taxon>Bacteria</taxon>
        <taxon>Bacillati</taxon>
        <taxon>Actinomycetota</taxon>
        <taxon>Actinomycetes</taxon>
        <taxon>Micrococcales</taxon>
        <taxon>Dermabacteraceae</taxon>
        <taxon>Brachybacterium</taxon>
    </lineage>
</organism>
<evidence type="ECO:0000313" key="1">
    <source>
        <dbReference type="EMBL" id="EYT50992.1"/>
    </source>
</evidence>
<comment type="caution">
    <text evidence="1">The sequence shown here is derived from an EMBL/GenBank/DDBJ whole genome shotgun (WGS) entry which is preliminary data.</text>
</comment>
<sequence length="126" mass="14630">MRRDLRTLALFVRIYCDGNHRDRERAKHRSPAVDSGVYGDSAAMLCADCSQHLSYGEARRVFCALDPKPFCAHCEVHCFKAEERAWNRQMMRYAGPRSLTRGFARQAARHFAGSVRTRIRRLRNRT</sequence>